<keyword evidence="3" id="KW-1185">Reference proteome</keyword>
<organism evidence="2 3">
    <name type="scientific">Paenibacillus taihuensis</name>
    <dbReference type="NCBI Taxonomy" id="1156355"/>
    <lineage>
        <taxon>Bacteria</taxon>
        <taxon>Bacillati</taxon>
        <taxon>Bacillota</taxon>
        <taxon>Bacilli</taxon>
        <taxon>Bacillales</taxon>
        <taxon>Paenibacillaceae</taxon>
        <taxon>Paenibacillus</taxon>
    </lineage>
</organism>
<proteinExistence type="predicted"/>
<reference evidence="2 3" key="1">
    <citation type="submission" date="2018-08" db="EMBL/GenBank/DDBJ databases">
        <title>Genomic Encyclopedia of Type Strains, Phase III (KMG-III): the genomes of soil and plant-associated and newly described type strains.</title>
        <authorList>
            <person name="Whitman W."/>
        </authorList>
    </citation>
    <scope>NUCLEOTIDE SEQUENCE [LARGE SCALE GENOMIC DNA]</scope>
    <source>
        <strain evidence="2 3">CGMCC 1.10966</strain>
    </source>
</reference>
<dbReference type="Proteomes" id="UP000256304">
    <property type="component" value="Unassembled WGS sequence"/>
</dbReference>
<dbReference type="AlphaFoldDB" id="A0A3D9QUW1"/>
<dbReference type="RefSeq" id="WP_116191840.1">
    <property type="nucleotide sequence ID" value="NZ_QTTN01000041.1"/>
</dbReference>
<dbReference type="EMBL" id="QTTN01000041">
    <property type="protein sequence ID" value="REE67685.1"/>
    <property type="molecule type" value="Genomic_DNA"/>
</dbReference>
<evidence type="ECO:0000313" key="3">
    <source>
        <dbReference type="Proteomes" id="UP000256304"/>
    </source>
</evidence>
<evidence type="ECO:0000313" key="2">
    <source>
        <dbReference type="EMBL" id="REE67685.1"/>
    </source>
</evidence>
<feature type="transmembrane region" description="Helical" evidence="1">
    <location>
        <begin position="62"/>
        <end position="82"/>
    </location>
</feature>
<accession>A0A3D9QUW1</accession>
<evidence type="ECO:0000256" key="1">
    <source>
        <dbReference type="SAM" id="Phobius"/>
    </source>
</evidence>
<comment type="caution">
    <text evidence="2">The sequence shown here is derived from an EMBL/GenBank/DDBJ whole genome shotgun (WGS) entry which is preliminary data.</text>
</comment>
<keyword evidence="1" id="KW-0812">Transmembrane</keyword>
<dbReference type="OrthoDB" id="2625194at2"/>
<gene>
    <name evidence="2" type="ORF">A8990_14146</name>
</gene>
<keyword evidence="1" id="KW-1133">Transmembrane helix</keyword>
<protein>
    <submittedName>
        <fullName evidence="2">Uncharacterized protein</fullName>
    </submittedName>
</protein>
<name>A0A3D9QUW1_9BACL</name>
<sequence length="92" mass="10673">MKLRLKWILPSIQIILTIVSVCIDQSIEHGQGEGDNQIIANFVSNIEYPIKQALGYDDIVNYHFRLISVILAVLFWFEIGLLEDIQIRRFRG</sequence>
<feature type="transmembrane region" description="Helical" evidence="1">
    <location>
        <begin position="7"/>
        <end position="27"/>
    </location>
</feature>
<keyword evidence="1" id="KW-0472">Membrane</keyword>